<accession>A0A5B8LR09</accession>
<keyword evidence="1" id="KW-0472">Membrane</keyword>
<proteinExistence type="predicted"/>
<keyword evidence="3" id="KW-1185">Reference proteome</keyword>
<dbReference type="EMBL" id="CP042304">
    <property type="protein sequence ID" value="QDZ10134.1"/>
    <property type="molecule type" value="Genomic_DNA"/>
</dbReference>
<dbReference type="KEGG" id="dea:FPZ08_04870"/>
<organism evidence="2 3">
    <name type="scientific">Devosia ginsengisoli</name>
    <dbReference type="NCBI Taxonomy" id="400770"/>
    <lineage>
        <taxon>Bacteria</taxon>
        <taxon>Pseudomonadati</taxon>
        <taxon>Pseudomonadota</taxon>
        <taxon>Alphaproteobacteria</taxon>
        <taxon>Hyphomicrobiales</taxon>
        <taxon>Devosiaceae</taxon>
        <taxon>Devosia</taxon>
    </lineage>
</organism>
<feature type="transmembrane region" description="Helical" evidence="1">
    <location>
        <begin position="29"/>
        <end position="50"/>
    </location>
</feature>
<sequence length="67" mass="7355">MLLLTVLGAALMLPPLVYVFDQPIAHFGIPQIVVYLFALWLLLIVGTAVLTHALPREPGSDEDEGER</sequence>
<keyword evidence="1" id="KW-1133">Transmembrane helix</keyword>
<dbReference type="AlphaFoldDB" id="A0A5B8LR09"/>
<evidence type="ECO:0000313" key="2">
    <source>
        <dbReference type="EMBL" id="QDZ10134.1"/>
    </source>
</evidence>
<dbReference type="OrthoDB" id="8481795at2"/>
<dbReference type="RefSeq" id="WP_146288938.1">
    <property type="nucleotide sequence ID" value="NZ_CP042304.1"/>
</dbReference>
<dbReference type="Proteomes" id="UP000315364">
    <property type="component" value="Chromosome"/>
</dbReference>
<protein>
    <recommendedName>
        <fullName evidence="4">DUF3311 domain-containing protein</fullName>
    </recommendedName>
</protein>
<evidence type="ECO:0000313" key="3">
    <source>
        <dbReference type="Proteomes" id="UP000315364"/>
    </source>
</evidence>
<name>A0A5B8LR09_9HYPH</name>
<gene>
    <name evidence="2" type="ORF">FPZ08_04870</name>
</gene>
<evidence type="ECO:0000256" key="1">
    <source>
        <dbReference type="SAM" id="Phobius"/>
    </source>
</evidence>
<evidence type="ECO:0008006" key="4">
    <source>
        <dbReference type="Google" id="ProtNLM"/>
    </source>
</evidence>
<reference evidence="2 3" key="1">
    <citation type="submission" date="2019-07" db="EMBL/GenBank/DDBJ databases">
        <title>Full genome sequence of Devosia sp. Gsoil 520.</title>
        <authorList>
            <person name="Im W.-T."/>
        </authorList>
    </citation>
    <scope>NUCLEOTIDE SEQUENCE [LARGE SCALE GENOMIC DNA]</scope>
    <source>
        <strain evidence="2 3">Gsoil 520</strain>
    </source>
</reference>
<keyword evidence="1" id="KW-0812">Transmembrane</keyword>